<reference evidence="2" key="1">
    <citation type="submission" date="2020-06" db="EMBL/GenBank/DDBJ databases">
        <title>WGS assembly of Ceratodon purpureus strain R40.</title>
        <authorList>
            <person name="Carey S.B."/>
            <person name="Jenkins J."/>
            <person name="Shu S."/>
            <person name="Lovell J.T."/>
            <person name="Sreedasyam A."/>
            <person name="Maumus F."/>
            <person name="Tiley G.P."/>
            <person name="Fernandez-Pozo N."/>
            <person name="Barry K."/>
            <person name="Chen C."/>
            <person name="Wang M."/>
            <person name="Lipzen A."/>
            <person name="Daum C."/>
            <person name="Saski C.A."/>
            <person name="Payton A.C."/>
            <person name="Mcbreen J.C."/>
            <person name="Conrad R.E."/>
            <person name="Kollar L.M."/>
            <person name="Olsson S."/>
            <person name="Huttunen S."/>
            <person name="Landis J.B."/>
            <person name="Wickett N.J."/>
            <person name="Johnson M.G."/>
            <person name="Rensing S.A."/>
            <person name="Grimwood J."/>
            <person name="Schmutz J."/>
            <person name="Mcdaniel S.F."/>
        </authorList>
    </citation>
    <scope>NUCLEOTIDE SEQUENCE</scope>
    <source>
        <strain evidence="2">R40</strain>
    </source>
</reference>
<dbReference type="Pfam" id="PF07714">
    <property type="entry name" value="PK_Tyr_Ser-Thr"/>
    <property type="match status" value="1"/>
</dbReference>
<dbReference type="InterPro" id="IPR001245">
    <property type="entry name" value="Ser-Thr/Tyr_kinase_cat_dom"/>
</dbReference>
<feature type="domain" description="Serine-threonine/tyrosine-protein kinase catalytic" evidence="1">
    <location>
        <begin position="20"/>
        <end position="116"/>
    </location>
</feature>
<keyword evidence="3" id="KW-1185">Reference proteome</keyword>
<evidence type="ECO:0000313" key="3">
    <source>
        <dbReference type="Proteomes" id="UP000822688"/>
    </source>
</evidence>
<dbReference type="EMBL" id="CM026422">
    <property type="protein sequence ID" value="KAG0587421.1"/>
    <property type="molecule type" value="Genomic_DNA"/>
</dbReference>
<dbReference type="InterPro" id="IPR011009">
    <property type="entry name" value="Kinase-like_dom_sf"/>
</dbReference>
<proteinExistence type="predicted"/>
<name>A0A8T0IXJ2_CERPU</name>
<accession>A0A8T0IXJ2</accession>
<dbReference type="Proteomes" id="UP000822688">
    <property type="component" value="Chromosome 2"/>
</dbReference>
<evidence type="ECO:0000259" key="1">
    <source>
        <dbReference type="Pfam" id="PF07714"/>
    </source>
</evidence>
<sequence>MHMWQTLNVRSLGIVGTRFWRAPVLLQQNGHLNFGIIFTSEMVVYSYGFPCYELVITVRCKPFEDCQLSGRDHVRSERRPDLPADLDLCFEEIRRSRWHSDPKQRPNYFQDIIEKLSVRSCSMSRYLLLLSVTS</sequence>
<dbReference type="Gene3D" id="1.10.510.10">
    <property type="entry name" value="Transferase(Phosphotransferase) domain 1"/>
    <property type="match status" value="1"/>
</dbReference>
<dbReference type="AlphaFoldDB" id="A0A8T0IXJ2"/>
<protein>
    <recommendedName>
        <fullName evidence="1">Serine-threonine/tyrosine-protein kinase catalytic domain-containing protein</fullName>
    </recommendedName>
</protein>
<dbReference type="GO" id="GO:0004672">
    <property type="term" value="F:protein kinase activity"/>
    <property type="evidence" value="ECO:0007669"/>
    <property type="project" value="InterPro"/>
</dbReference>
<dbReference type="SUPFAM" id="SSF56112">
    <property type="entry name" value="Protein kinase-like (PK-like)"/>
    <property type="match status" value="1"/>
</dbReference>
<comment type="caution">
    <text evidence="2">The sequence shown here is derived from an EMBL/GenBank/DDBJ whole genome shotgun (WGS) entry which is preliminary data.</text>
</comment>
<evidence type="ECO:0000313" key="2">
    <source>
        <dbReference type="EMBL" id="KAG0587421.1"/>
    </source>
</evidence>
<organism evidence="2 3">
    <name type="scientific">Ceratodon purpureus</name>
    <name type="common">Fire moss</name>
    <name type="synonym">Dicranum purpureum</name>
    <dbReference type="NCBI Taxonomy" id="3225"/>
    <lineage>
        <taxon>Eukaryota</taxon>
        <taxon>Viridiplantae</taxon>
        <taxon>Streptophyta</taxon>
        <taxon>Embryophyta</taxon>
        <taxon>Bryophyta</taxon>
        <taxon>Bryophytina</taxon>
        <taxon>Bryopsida</taxon>
        <taxon>Dicranidae</taxon>
        <taxon>Pseudoditrichales</taxon>
        <taxon>Ditrichaceae</taxon>
        <taxon>Ceratodon</taxon>
    </lineage>
</organism>
<gene>
    <name evidence="2" type="ORF">KC19_2G163200</name>
</gene>